<evidence type="ECO:0000259" key="1">
    <source>
        <dbReference type="Pfam" id="PF06527"/>
    </source>
</evidence>
<sequence>MILNNRLQLLPDESLGSYINRLSQANHYETVRAFTSIWGMSTLALNSNTLQTEIIEKLSEMTAYSVEELYNCTGDSLSSEWGVLGKVFLLNTQIKYCPACIKDTIHHKKSWWVQPVTCCLEHRMILIDRCHGCKKQISLNGFMKSICENCGAQYKDAPTVQLAKDSFELQAQEVIQTSLFGLPIGIFKDLSKEQLIKLLYSSLFMLEGQQSMIGSGEIILEAISTKKAGKHNNGMSFQAFGTVYWMYDNFPVNFRIVLKIFLQQRRKVMETRRNKFEELFVDECFEPLRRELLRCVKDNKSLTEINLSDRKMVSKRRGRKKRRNCQVSDNLISYPTITDANELITRAEAAEYLGIGVRESVNRVINAGYLTLRKYPGNRWYLYKAEVEKFLDFYGGRGRNVQYSGSKVYFYDALNKFSNKGLSLIRLLSFIQIGKLTPHSEKAKGKLNDSWYRKTDLLRCVNELKSELKKTKGYSAIQVRKMLKIDIITMQRLVDSNVLKSEYSYRISDGRTVRFFKKEEIDDFVKTHVTINEVIQKYNVPRSLIREWIQLGKVQDSFRGISNRYFLNENDVKKALHQNKQSIS</sequence>
<evidence type="ECO:0000313" key="2">
    <source>
        <dbReference type="EMBL" id="QAY66349.1"/>
    </source>
</evidence>
<dbReference type="OrthoDB" id="2533483at2"/>
<accession>A0A4P6EX85</accession>
<gene>
    <name evidence="2" type="ORF">ET464_07960</name>
</gene>
<dbReference type="InterPro" id="IPR009492">
    <property type="entry name" value="TniQ"/>
</dbReference>
<name>A0A4P6EX85_9BACL</name>
<dbReference type="RefSeq" id="WP_129439842.1">
    <property type="nucleotide sequence ID" value="NZ_CP035492.1"/>
</dbReference>
<evidence type="ECO:0000313" key="3">
    <source>
        <dbReference type="Proteomes" id="UP000293568"/>
    </source>
</evidence>
<protein>
    <recommendedName>
        <fullName evidence="1">TniQ domain-containing protein</fullName>
    </recommendedName>
</protein>
<proteinExistence type="predicted"/>
<organism evidence="2 3">
    <name type="scientific">Paenibacillus protaetiae</name>
    <dbReference type="NCBI Taxonomy" id="2509456"/>
    <lineage>
        <taxon>Bacteria</taxon>
        <taxon>Bacillati</taxon>
        <taxon>Bacillota</taxon>
        <taxon>Bacilli</taxon>
        <taxon>Bacillales</taxon>
        <taxon>Paenibacillaceae</taxon>
        <taxon>Paenibacillus</taxon>
    </lineage>
</organism>
<dbReference type="EMBL" id="CP035492">
    <property type="protein sequence ID" value="QAY66349.1"/>
    <property type="molecule type" value="Genomic_DNA"/>
</dbReference>
<keyword evidence="3" id="KW-1185">Reference proteome</keyword>
<dbReference type="AlphaFoldDB" id="A0A4P6EX85"/>
<dbReference type="KEGG" id="pprt:ET464_07960"/>
<reference evidence="2 3" key="1">
    <citation type="submission" date="2019-01" db="EMBL/GenBank/DDBJ databases">
        <title>Genome sequencing of strain FW100M-2.</title>
        <authorList>
            <person name="Heo J."/>
            <person name="Kim S.-J."/>
            <person name="Kim J.-S."/>
            <person name="Hong S.-B."/>
            <person name="Kwon S.-W."/>
        </authorList>
    </citation>
    <scope>NUCLEOTIDE SEQUENCE [LARGE SCALE GENOMIC DNA]</scope>
    <source>
        <strain evidence="2 3">FW100M-2</strain>
    </source>
</reference>
<dbReference type="Proteomes" id="UP000293568">
    <property type="component" value="Chromosome"/>
</dbReference>
<dbReference type="Pfam" id="PF06527">
    <property type="entry name" value="TniQ"/>
    <property type="match status" value="1"/>
</dbReference>
<feature type="domain" description="TniQ" evidence="1">
    <location>
        <begin position="6"/>
        <end position="124"/>
    </location>
</feature>